<comment type="caution">
    <text evidence="1">The sequence shown here is derived from an EMBL/GenBank/DDBJ whole genome shotgun (WGS) entry which is preliminary data.</text>
</comment>
<proteinExistence type="predicted"/>
<evidence type="ECO:0000313" key="1">
    <source>
        <dbReference type="EMBL" id="KAG0455989.1"/>
    </source>
</evidence>
<protein>
    <submittedName>
        <fullName evidence="1">Uncharacterized protein</fullName>
    </submittedName>
</protein>
<accession>A0A835PMD1</accession>
<evidence type="ECO:0000313" key="2">
    <source>
        <dbReference type="Proteomes" id="UP000639772"/>
    </source>
</evidence>
<gene>
    <name evidence="1" type="ORF">HPP92_023777</name>
</gene>
<dbReference type="EMBL" id="JADCNM010000013">
    <property type="protein sequence ID" value="KAG0455989.1"/>
    <property type="molecule type" value="Genomic_DNA"/>
</dbReference>
<name>A0A835PMD1_VANPL</name>
<sequence>MEIRSLVGRRRLDPAEQRPPRSVADVKYWFLLLTWPGYGACHADGGRVMIRHLALTANSFGGPPVNGSGQWCCEISHGARLSYRQGIRRDLGCAHGIYQCLS</sequence>
<reference evidence="1 2" key="1">
    <citation type="journal article" date="2020" name="Nat. Food">
        <title>A phased Vanilla planifolia genome enables genetic improvement of flavour and production.</title>
        <authorList>
            <person name="Hasing T."/>
            <person name="Tang H."/>
            <person name="Brym M."/>
            <person name="Khazi F."/>
            <person name="Huang T."/>
            <person name="Chambers A.H."/>
        </authorList>
    </citation>
    <scope>NUCLEOTIDE SEQUENCE [LARGE SCALE GENOMIC DNA]</scope>
    <source>
        <tissue evidence="1">Leaf</tissue>
    </source>
</reference>
<organism evidence="1 2">
    <name type="scientific">Vanilla planifolia</name>
    <name type="common">Vanilla</name>
    <dbReference type="NCBI Taxonomy" id="51239"/>
    <lineage>
        <taxon>Eukaryota</taxon>
        <taxon>Viridiplantae</taxon>
        <taxon>Streptophyta</taxon>
        <taxon>Embryophyta</taxon>
        <taxon>Tracheophyta</taxon>
        <taxon>Spermatophyta</taxon>
        <taxon>Magnoliopsida</taxon>
        <taxon>Liliopsida</taxon>
        <taxon>Asparagales</taxon>
        <taxon>Orchidaceae</taxon>
        <taxon>Vanilloideae</taxon>
        <taxon>Vanilleae</taxon>
        <taxon>Vanilla</taxon>
    </lineage>
</organism>
<dbReference type="Proteomes" id="UP000639772">
    <property type="component" value="Chromosome 13"/>
</dbReference>
<dbReference type="AlphaFoldDB" id="A0A835PMD1"/>